<keyword evidence="2" id="KW-0949">S-adenosyl-L-methionine</keyword>
<dbReference type="EMBL" id="CP121689">
    <property type="protein sequence ID" value="WZL76865.1"/>
    <property type="molecule type" value="Genomic_DNA"/>
</dbReference>
<dbReference type="SMART" id="SM00729">
    <property type="entry name" value="Elp3"/>
    <property type="match status" value="1"/>
</dbReference>
<reference evidence="7 8" key="1">
    <citation type="submission" date="2023-03" db="EMBL/GenBank/DDBJ databases">
        <title>Novel Species.</title>
        <authorList>
            <person name="Ma S."/>
        </authorList>
    </citation>
    <scope>NUCLEOTIDE SEQUENCE [LARGE SCALE GENOMIC DNA]</scope>
    <source>
        <strain evidence="7 8">B11</strain>
    </source>
</reference>
<dbReference type="NCBIfam" id="TIGR03956">
    <property type="entry name" value="rSAM_HydE"/>
    <property type="match status" value="1"/>
</dbReference>
<feature type="domain" description="Radical SAM core" evidence="6">
    <location>
        <begin position="52"/>
        <end position="274"/>
    </location>
</feature>
<dbReference type="InterPro" id="IPR034422">
    <property type="entry name" value="HydE/PylB-like"/>
</dbReference>
<keyword evidence="4" id="KW-0408">Iron</keyword>
<keyword evidence="3" id="KW-0479">Metal-binding</keyword>
<name>A0ABZ2YCY7_9BACT</name>
<dbReference type="InterPro" id="IPR013785">
    <property type="entry name" value="Aldolase_TIM"/>
</dbReference>
<keyword evidence="8" id="KW-1185">Reference proteome</keyword>
<keyword evidence="5" id="KW-0411">Iron-sulfur</keyword>
<dbReference type="Proteomes" id="UP001461341">
    <property type="component" value="Chromosome"/>
</dbReference>
<evidence type="ECO:0000256" key="3">
    <source>
        <dbReference type="ARBA" id="ARBA00022723"/>
    </source>
</evidence>
<dbReference type="InterPro" id="IPR007197">
    <property type="entry name" value="rSAM"/>
</dbReference>
<gene>
    <name evidence="7" type="primary">hydE</name>
    <name evidence="7" type="ORF">QBE54_03825</name>
</gene>
<sequence>MLSKWKNLLEKLSAIEDLEEEEIAEILDAQDPELEKELFQLADQKRKKYVGDEVHLRGLIEFSNFCRKNCLYCGLRKDNKTLKRFRMSPEEIFSVAERAHRLGIQTIVLQSGEDLHYDAKTLAELIWKIKKLGVAVTLSVGEREEEEYIIWREAGADRFLLKQETFDRELFSKLHPDDDFDQRLRCQQKLMEIGFQTGSGNIVGLPWQTTKHLAHDIKMFQKMDFDMIGIGPFIPHPSTPLGQHHTDTQLKLKLTLKTVALTRILTKNAHIPATTALGTLVAGGRELALRCGANVLMPNLTPLAYRSSYEIYPGKICIQENWGACIPCMKKMVEKMGRKVATNPGHSLKNRSRVHS</sequence>
<dbReference type="SFLD" id="SFLDG01280">
    <property type="entry name" value="HydE/PylB-like"/>
    <property type="match status" value="1"/>
</dbReference>
<dbReference type="SFLD" id="SFLDG01060">
    <property type="entry name" value="BATS_domain_containing"/>
    <property type="match status" value="1"/>
</dbReference>
<evidence type="ECO:0000256" key="4">
    <source>
        <dbReference type="ARBA" id="ARBA00023004"/>
    </source>
</evidence>
<dbReference type="SFLD" id="SFLDF00348">
    <property type="entry name" value="FeFe_hydrogenase_maturase_(Hyd"/>
    <property type="match status" value="1"/>
</dbReference>
<dbReference type="Gene3D" id="3.20.20.70">
    <property type="entry name" value="Aldolase class I"/>
    <property type="match status" value="1"/>
</dbReference>
<evidence type="ECO:0000313" key="8">
    <source>
        <dbReference type="Proteomes" id="UP001461341"/>
    </source>
</evidence>
<dbReference type="InterPro" id="IPR024021">
    <property type="entry name" value="FeFe-hyd_HydE_rSAM"/>
</dbReference>
<evidence type="ECO:0000256" key="2">
    <source>
        <dbReference type="ARBA" id="ARBA00022691"/>
    </source>
</evidence>
<evidence type="ECO:0000256" key="1">
    <source>
        <dbReference type="ARBA" id="ARBA00001966"/>
    </source>
</evidence>
<dbReference type="PROSITE" id="PS51918">
    <property type="entry name" value="RADICAL_SAM"/>
    <property type="match status" value="1"/>
</dbReference>
<organism evidence="7 8">
    <name type="scientific">Thermatribacter velox</name>
    <dbReference type="NCBI Taxonomy" id="3039681"/>
    <lineage>
        <taxon>Bacteria</taxon>
        <taxon>Pseudomonadati</taxon>
        <taxon>Atribacterota</taxon>
        <taxon>Atribacteria</taxon>
        <taxon>Atribacterales</taxon>
        <taxon>Thermatribacteraceae</taxon>
        <taxon>Thermatribacter</taxon>
    </lineage>
</organism>
<dbReference type="InterPro" id="IPR058240">
    <property type="entry name" value="rSAM_sf"/>
</dbReference>
<evidence type="ECO:0000256" key="5">
    <source>
        <dbReference type="ARBA" id="ARBA00023014"/>
    </source>
</evidence>
<dbReference type="CDD" id="cd01335">
    <property type="entry name" value="Radical_SAM"/>
    <property type="match status" value="1"/>
</dbReference>
<protein>
    <submittedName>
        <fullName evidence="7">[FeFe] hydrogenase H-cluster radical SAM maturase HydE</fullName>
    </submittedName>
</protein>
<dbReference type="RefSeq" id="WP_369019029.1">
    <property type="nucleotide sequence ID" value="NZ_CP121689.1"/>
</dbReference>
<dbReference type="SUPFAM" id="SSF102114">
    <property type="entry name" value="Radical SAM enzymes"/>
    <property type="match status" value="1"/>
</dbReference>
<comment type="cofactor">
    <cofactor evidence="1">
        <name>[4Fe-4S] cluster</name>
        <dbReference type="ChEBI" id="CHEBI:49883"/>
    </cofactor>
</comment>
<dbReference type="PIRSF" id="PIRSF004762">
    <property type="entry name" value="CHP00423"/>
    <property type="match status" value="1"/>
</dbReference>
<dbReference type="PANTHER" id="PTHR43726:SF1">
    <property type="entry name" value="BIOTIN SYNTHASE"/>
    <property type="match status" value="1"/>
</dbReference>
<dbReference type="Pfam" id="PF04055">
    <property type="entry name" value="Radical_SAM"/>
    <property type="match status" value="1"/>
</dbReference>
<evidence type="ECO:0000259" key="6">
    <source>
        <dbReference type="PROSITE" id="PS51918"/>
    </source>
</evidence>
<dbReference type="PANTHER" id="PTHR43726">
    <property type="entry name" value="3-METHYLORNITHINE SYNTHASE"/>
    <property type="match status" value="1"/>
</dbReference>
<proteinExistence type="predicted"/>
<dbReference type="SFLD" id="SFLDS00029">
    <property type="entry name" value="Radical_SAM"/>
    <property type="match status" value="1"/>
</dbReference>
<evidence type="ECO:0000313" key="7">
    <source>
        <dbReference type="EMBL" id="WZL76865.1"/>
    </source>
</evidence>
<dbReference type="InterPro" id="IPR006638">
    <property type="entry name" value="Elp3/MiaA/NifB-like_rSAM"/>
</dbReference>
<accession>A0ABZ2YCY7</accession>